<feature type="compositionally biased region" description="Low complexity" evidence="2">
    <location>
        <begin position="135"/>
        <end position="145"/>
    </location>
</feature>
<dbReference type="EMBL" id="JAYMGO010000008">
    <property type="protein sequence ID" value="KAL1270301.1"/>
    <property type="molecule type" value="Genomic_DNA"/>
</dbReference>
<feature type="compositionally biased region" description="Polar residues" evidence="2">
    <location>
        <begin position="45"/>
        <end position="59"/>
    </location>
</feature>
<dbReference type="Proteomes" id="UP001558613">
    <property type="component" value="Unassembled WGS sequence"/>
</dbReference>
<organism evidence="3 4">
    <name type="scientific">Cirrhinus molitorella</name>
    <name type="common">mud carp</name>
    <dbReference type="NCBI Taxonomy" id="172907"/>
    <lineage>
        <taxon>Eukaryota</taxon>
        <taxon>Metazoa</taxon>
        <taxon>Chordata</taxon>
        <taxon>Craniata</taxon>
        <taxon>Vertebrata</taxon>
        <taxon>Euteleostomi</taxon>
        <taxon>Actinopterygii</taxon>
        <taxon>Neopterygii</taxon>
        <taxon>Teleostei</taxon>
        <taxon>Ostariophysi</taxon>
        <taxon>Cypriniformes</taxon>
        <taxon>Cyprinidae</taxon>
        <taxon>Labeoninae</taxon>
        <taxon>Labeonini</taxon>
        <taxon>Cirrhinus</taxon>
    </lineage>
</organism>
<evidence type="ECO:0000256" key="1">
    <source>
        <dbReference type="ARBA" id="ARBA00025778"/>
    </source>
</evidence>
<reference evidence="3 4" key="1">
    <citation type="submission" date="2023-09" db="EMBL/GenBank/DDBJ databases">
        <authorList>
            <person name="Wang M."/>
        </authorList>
    </citation>
    <scope>NUCLEOTIDE SEQUENCE [LARGE SCALE GENOMIC DNA]</scope>
    <source>
        <strain evidence="3">GT-2023</strain>
        <tissue evidence="3">Liver</tissue>
    </source>
</reference>
<feature type="region of interest" description="Disordered" evidence="2">
    <location>
        <begin position="299"/>
        <end position="320"/>
    </location>
</feature>
<comment type="similarity">
    <text evidence="1">Belongs to the MDFI family.</text>
</comment>
<dbReference type="InterPro" id="IPR026134">
    <property type="entry name" value="MDFI/MDFIC"/>
</dbReference>
<comment type="caution">
    <text evidence="3">The sequence shown here is derived from an EMBL/GenBank/DDBJ whole genome shotgun (WGS) entry which is preliminary data.</text>
</comment>
<proteinExistence type="inferred from homology"/>
<keyword evidence="4" id="KW-1185">Reference proteome</keyword>
<evidence type="ECO:0000313" key="3">
    <source>
        <dbReference type="EMBL" id="KAL1270301.1"/>
    </source>
</evidence>
<gene>
    <name evidence="3" type="ORF">QQF64_032590</name>
</gene>
<dbReference type="PANTHER" id="PTHR15304:SF4">
    <property type="entry name" value="MYOD FAMILY INHIBITOR-LIKE"/>
    <property type="match status" value="1"/>
</dbReference>
<accession>A0ABR3N0H3</accession>
<evidence type="ECO:0000313" key="4">
    <source>
        <dbReference type="Proteomes" id="UP001558613"/>
    </source>
</evidence>
<feature type="compositionally biased region" description="Low complexity" evidence="2">
    <location>
        <begin position="105"/>
        <end position="115"/>
    </location>
</feature>
<dbReference type="Pfam" id="PF15316">
    <property type="entry name" value="MDFI"/>
    <property type="match status" value="1"/>
</dbReference>
<protein>
    <submittedName>
        <fullName evidence="3">Uncharacterized protein</fullName>
    </submittedName>
</protein>
<feature type="compositionally biased region" description="Basic residues" evidence="2">
    <location>
        <begin position="121"/>
        <end position="134"/>
    </location>
</feature>
<feature type="region of interest" description="Disordered" evidence="2">
    <location>
        <begin position="1"/>
        <end position="146"/>
    </location>
</feature>
<sequence length="320" mass="33552">METEAMDVQQQGSAPDKDNYVHTTQPQATGKPDVTGPVSSEIVDSGSNESLTDGVTTNDDALLLPDHIPTISRKIEKGNVKPSLPNGSSPPVNGSAIIRTPPAPSSGGSTPRPTTQQKCNGHAKCKGHKHRKHTPSTSTSKSQQSFKGDASQIQRVAGDDCCAHCILACLFCEMLSWCSAVAQCLACGLECDALCCCGEAATGGLACCAEDTCSALLDCGILEDCCQSSDCLEISLLSKVCAAGRLGDAKITSQDDYKVLAYSSRHVEFHRLSPDDSAQCLDSGHCALQRADVESGRGTEISEANKSLQAPLTPPPFIPL</sequence>
<dbReference type="PANTHER" id="PTHR15304">
    <property type="entry name" value="MYOD FAMILY INHIBITOR"/>
    <property type="match status" value="1"/>
</dbReference>
<name>A0ABR3N0H3_9TELE</name>
<evidence type="ECO:0000256" key="2">
    <source>
        <dbReference type="SAM" id="MobiDB-lite"/>
    </source>
</evidence>